<dbReference type="GO" id="GO:0016887">
    <property type="term" value="F:ATP hydrolysis activity"/>
    <property type="evidence" value="ECO:0007669"/>
    <property type="project" value="InterPro"/>
</dbReference>
<accession>A0A820WA69</accession>
<evidence type="ECO:0000313" key="4">
    <source>
        <dbReference type="EMBL" id="CAF4512903.1"/>
    </source>
</evidence>
<name>A0A820WA69_9BILA</name>
<feature type="non-terminal residue" evidence="4">
    <location>
        <position position="103"/>
    </location>
</feature>
<dbReference type="InterPro" id="IPR003439">
    <property type="entry name" value="ABC_transporter-like_ATP-bd"/>
</dbReference>
<feature type="domain" description="ABC transporter" evidence="3">
    <location>
        <begin position="16"/>
        <end position="98"/>
    </location>
</feature>
<organism evidence="4 5">
    <name type="scientific">Rotaria magnacalcarata</name>
    <dbReference type="NCBI Taxonomy" id="392030"/>
    <lineage>
        <taxon>Eukaryota</taxon>
        <taxon>Metazoa</taxon>
        <taxon>Spiralia</taxon>
        <taxon>Gnathifera</taxon>
        <taxon>Rotifera</taxon>
        <taxon>Eurotatoria</taxon>
        <taxon>Bdelloidea</taxon>
        <taxon>Philodinida</taxon>
        <taxon>Philodinidae</taxon>
        <taxon>Rotaria</taxon>
    </lineage>
</organism>
<sequence length="103" mass="11450">HEFITTVHSSLKFCLGAGKSSLLQALFRLVDDSSITGSILIDNIDIGCLSLDQLRSHLSVIPQVPILFCGTLRYNLDPFAQYTDEDCLRALEAVQLKQLMCNH</sequence>
<comment type="caution">
    <text evidence="4">The sequence shown here is derived from an EMBL/GenBank/DDBJ whole genome shotgun (WGS) entry which is preliminary data.</text>
</comment>
<dbReference type="Pfam" id="PF00005">
    <property type="entry name" value="ABC_tran"/>
    <property type="match status" value="1"/>
</dbReference>
<dbReference type="PANTHER" id="PTHR24223">
    <property type="entry name" value="ATP-BINDING CASSETTE SUB-FAMILY C"/>
    <property type="match status" value="1"/>
</dbReference>
<proteinExistence type="predicted"/>
<evidence type="ECO:0000256" key="1">
    <source>
        <dbReference type="ARBA" id="ARBA00022741"/>
    </source>
</evidence>
<dbReference type="EMBL" id="CAJOBG010055091">
    <property type="protein sequence ID" value="CAF4512903.1"/>
    <property type="molecule type" value="Genomic_DNA"/>
</dbReference>
<feature type="non-terminal residue" evidence="4">
    <location>
        <position position="1"/>
    </location>
</feature>
<dbReference type="AlphaFoldDB" id="A0A820WA69"/>
<dbReference type="GO" id="GO:0042626">
    <property type="term" value="F:ATPase-coupled transmembrane transporter activity"/>
    <property type="evidence" value="ECO:0007669"/>
    <property type="project" value="TreeGrafter"/>
</dbReference>
<evidence type="ECO:0000259" key="3">
    <source>
        <dbReference type="Pfam" id="PF00005"/>
    </source>
</evidence>
<dbReference type="GO" id="GO:0005524">
    <property type="term" value="F:ATP binding"/>
    <property type="evidence" value="ECO:0007669"/>
    <property type="project" value="UniProtKB-KW"/>
</dbReference>
<dbReference type="SUPFAM" id="SSF52540">
    <property type="entry name" value="P-loop containing nucleoside triphosphate hydrolases"/>
    <property type="match status" value="1"/>
</dbReference>
<dbReference type="Gene3D" id="3.40.50.300">
    <property type="entry name" value="P-loop containing nucleotide triphosphate hydrolases"/>
    <property type="match status" value="1"/>
</dbReference>
<dbReference type="InterPro" id="IPR050173">
    <property type="entry name" value="ABC_transporter_C-like"/>
</dbReference>
<keyword evidence="5" id="KW-1185">Reference proteome</keyword>
<evidence type="ECO:0000313" key="5">
    <source>
        <dbReference type="Proteomes" id="UP000663866"/>
    </source>
</evidence>
<dbReference type="Proteomes" id="UP000663866">
    <property type="component" value="Unassembled WGS sequence"/>
</dbReference>
<keyword evidence="2" id="KW-0067">ATP-binding</keyword>
<protein>
    <recommendedName>
        <fullName evidence="3">ABC transporter domain-containing protein</fullName>
    </recommendedName>
</protein>
<gene>
    <name evidence="4" type="ORF">OVN521_LOCUS41419</name>
</gene>
<evidence type="ECO:0000256" key="2">
    <source>
        <dbReference type="ARBA" id="ARBA00022840"/>
    </source>
</evidence>
<keyword evidence="1" id="KW-0547">Nucleotide-binding</keyword>
<dbReference type="GO" id="GO:0016020">
    <property type="term" value="C:membrane"/>
    <property type="evidence" value="ECO:0007669"/>
    <property type="project" value="TreeGrafter"/>
</dbReference>
<reference evidence="4" key="1">
    <citation type="submission" date="2021-02" db="EMBL/GenBank/DDBJ databases">
        <authorList>
            <person name="Nowell W R."/>
        </authorList>
    </citation>
    <scope>NUCLEOTIDE SEQUENCE</scope>
</reference>
<dbReference type="InterPro" id="IPR027417">
    <property type="entry name" value="P-loop_NTPase"/>
</dbReference>